<dbReference type="Proteomes" id="UP000055045">
    <property type="component" value="Unassembled WGS sequence"/>
</dbReference>
<accession>A0A117NLG7</accession>
<name>A0A117NLG7_PENFR</name>
<gene>
    <name evidence="1" type="ORF">ACN42_g9587</name>
</gene>
<sequence length="70" mass="7352">MVQGEIEIGNKDLPLVLAISAGATSLQSLGTFMTPTQSTTVGHQGNEPVIFPELIVHGFCAMERTAPEGL</sequence>
<dbReference type="EMBL" id="LLXE01000351">
    <property type="protein sequence ID" value="KUM57590.1"/>
    <property type="molecule type" value="Genomic_DNA"/>
</dbReference>
<protein>
    <submittedName>
        <fullName evidence="1">Uncharacterized protein</fullName>
    </submittedName>
</protein>
<dbReference type="AlphaFoldDB" id="A0A117NLG7"/>
<keyword evidence="2" id="KW-1185">Reference proteome</keyword>
<organism evidence="1 2">
    <name type="scientific">Penicillium freii</name>
    <dbReference type="NCBI Taxonomy" id="48697"/>
    <lineage>
        <taxon>Eukaryota</taxon>
        <taxon>Fungi</taxon>
        <taxon>Dikarya</taxon>
        <taxon>Ascomycota</taxon>
        <taxon>Pezizomycotina</taxon>
        <taxon>Eurotiomycetes</taxon>
        <taxon>Eurotiomycetidae</taxon>
        <taxon>Eurotiales</taxon>
        <taxon>Aspergillaceae</taxon>
        <taxon>Penicillium</taxon>
    </lineage>
</organism>
<proteinExistence type="predicted"/>
<evidence type="ECO:0000313" key="1">
    <source>
        <dbReference type="EMBL" id="KUM57590.1"/>
    </source>
</evidence>
<evidence type="ECO:0000313" key="2">
    <source>
        <dbReference type="Proteomes" id="UP000055045"/>
    </source>
</evidence>
<comment type="caution">
    <text evidence="1">The sequence shown here is derived from an EMBL/GenBank/DDBJ whole genome shotgun (WGS) entry which is preliminary data.</text>
</comment>
<reference evidence="1 2" key="1">
    <citation type="submission" date="2015-10" db="EMBL/GenBank/DDBJ databases">
        <title>Genome sequencing of Penicillium freii.</title>
        <authorList>
            <person name="Nguyen H.D."/>
            <person name="Visagie C.M."/>
            <person name="Seifert K.A."/>
        </authorList>
    </citation>
    <scope>NUCLEOTIDE SEQUENCE [LARGE SCALE GENOMIC DNA]</scope>
    <source>
        <strain evidence="1 2">DAOM 242723</strain>
    </source>
</reference>